<dbReference type="EMBL" id="LNKD01000008">
    <property type="protein sequence ID" value="OSG84684.1"/>
    <property type="molecule type" value="Genomic_DNA"/>
</dbReference>
<evidence type="ECO:0000313" key="4">
    <source>
        <dbReference type="Proteomes" id="UP000193377"/>
    </source>
</evidence>
<proteinExistence type="predicted"/>
<dbReference type="AlphaFoldDB" id="A0A1X2YR99"/>
<dbReference type="Proteomes" id="UP000193377">
    <property type="component" value="Unassembled WGS sequence"/>
</dbReference>
<dbReference type="RefSeq" id="WP_085393597.1">
    <property type="nucleotide sequence ID" value="NZ_JANFYM010000011.1"/>
</dbReference>
<dbReference type="EMBL" id="JANFYM010000011">
    <property type="protein sequence ID" value="MCQ4793629.1"/>
    <property type="molecule type" value="Genomic_DNA"/>
</dbReference>
<keyword evidence="1" id="KW-0812">Transmembrane</keyword>
<gene>
    <name evidence="3" type="ORF">B0487_2171</name>
    <name evidence="2" type="ORF">NE692_09220</name>
</gene>
<sequence length="155" mass="17218">MATLLISIGTFIVYSICVIVLAIGGLSMTSAGQTFETMFNNFFGTVIPSIAVGAFDIFTFLIFVAILQTIIWCFRIEFHEGKLRDIPIDCVLMAIVPMLYVHWNPGDNFCLLLALIGYLIPTGVMWMNTILLRLGKNGLDGRESQYKKADGRAAR</sequence>
<keyword evidence="1" id="KW-1133">Transmembrane helix</keyword>
<reference evidence="2" key="2">
    <citation type="submission" date="2022-06" db="EMBL/GenBank/DDBJ databases">
        <title>Isolation of gut microbiota from human fecal samples.</title>
        <authorList>
            <person name="Pamer E.G."/>
            <person name="Barat B."/>
            <person name="Waligurski E."/>
            <person name="Medina S."/>
            <person name="Paddock L."/>
            <person name="Mostad J."/>
        </authorList>
    </citation>
    <scope>NUCLEOTIDE SEQUENCE</scope>
    <source>
        <strain evidence="2">SL.1.01</strain>
    </source>
</reference>
<feature type="transmembrane region" description="Helical" evidence="1">
    <location>
        <begin position="109"/>
        <end position="132"/>
    </location>
</feature>
<name>A0A1X2YR99_BIFAD</name>
<feature type="transmembrane region" description="Helical" evidence="1">
    <location>
        <begin position="5"/>
        <end position="26"/>
    </location>
</feature>
<evidence type="ECO:0000313" key="3">
    <source>
        <dbReference type="EMBL" id="OSG84684.1"/>
    </source>
</evidence>
<feature type="transmembrane region" description="Helical" evidence="1">
    <location>
        <begin position="86"/>
        <end position="103"/>
    </location>
</feature>
<protein>
    <submittedName>
        <fullName evidence="3">Uncharacterized protein</fullName>
    </submittedName>
</protein>
<reference evidence="3 4" key="1">
    <citation type="journal article" date="2016" name="Sci. Rep.">
        <title>Evaluation of genetic diversity among strains of the human gut commensal Bifidobacterium adolescentis.</title>
        <authorList>
            <person name="Duranti S."/>
            <person name="Milani C."/>
            <person name="Lugli G.A."/>
            <person name="Mancabelli L."/>
            <person name="Turroni F."/>
            <person name="Ferrario C."/>
            <person name="Mangifesta M."/>
            <person name="Viappiani A."/>
            <person name="Sanchez B."/>
            <person name="Margolles A."/>
            <person name="van Sinderen D."/>
            <person name="Ventura M."/>
        </authorList>
    </citation>
    <scope>NUCLEOTIDE SEQUENCE [LARGE SCALE GENOMIC DNA]</scope>
    <source>
        <strain evidence="3 4">487B</strain>
    </source>
</reference>
<evidence type="ECO:0000256" key="1">
    <source>
        <dbReference type="SAM" id="Phobius"/>
    </source>
</evidence>
<dbReference type="Proteomes" id="UP001206013">
    <property type="component" value="Unassembled WGS sequence"/>
</dbReference>
<evidence type="ECO:0000313" key="2">
    <source>
        <dbReference type="EMBL" id="MCQ4793629.1"/>
    </source>
</evidence>
<accession>A0A1X2YR99</accession>
<organism evidence="3 4">
    <name type="scientific">Bifidobacterium adolescentis</name>
    <dbReference type="NCBI Taxonomy" id="1680"/>
    <lineage>
        <taxon>Bacteria</taxon>
        <taxon>Bacillati</taxon>
        <taxon>Actinomycetota</taxon>
        <taxon>Actinomycetes</taxon>
        <taxon>Bifidobacteriales</taxon>
        <taxon>Bifidobacteriaceae</taxon>
        <taxon>Bifidobacterium</taxon>
    </lineage>
</organism>
<feature type="transmembrane region" description="Helical" evidence="1">
    <location>
        <begin position="46"/>
        <end position="74"/>
    </location>
</feature>
<keyword evidence="1" id="KW-0472">Membrane</keyword>
<comment type="caution">
    <text evidence="3">The sequence shown here is derived from an EMBL/GenBank/DDBJ whole genome shotgun (WGS) entry which is preliminary data.</text>
</comment>